<feature type="region of interest" description="Disordered" evidence="5">
    <location>
        <begin position="131"/>
        <end position="240"/>
    </location>
</feature>
<evidence type="ECO:0000259" key="6">
    <source>
        <dbReference type="Pfam" id="PF08159"/>
    </source>
</evidence>
<dbReference type="InterPro" id="IPR039754">
    <property type="entry name" value="Esf1"/>
</dbReference>
<evidence type="ECO:0000256" key="1">
    <source>
        <dbReference type="ARBA" id="ARBA00004604"/>
    </source>
</evidence>
<feature type="compositionally biased region" description="Acidic residues" evidence="5">
    <location>
        <begin position="547"/>
        <end position="566"/>
    </location>
</feature>
<dbReference type="InterPro" id="IPR012580">
    <property type="entry name" value="NUC153"/>
</dbReference>
<feature type="compositionally biased region" description="Basic and acidic residues" evidence="5">
    <location>
        <begin position="702"/>
        <end position="723"/>
    </location>
</feature>
<evidence type="ECO:0000259" key="7">
    <source>
        <dbReference type="Pfam" id="PF25121"/>
    </source>
</evidence>
<feature type="compositionally biased region" description="Basic and acidic residues" evidence="5">
    <location>
        <begin position="90"/>
        <end position="114"/>
    </location>
</feature>
<feature type="domain" description="ESF1 RRM" evidence="7">
    <location>
        <begin position="249"/>
        <end position="391"/>
    </location>
</feature>
<name>A0AAN9M1Z4_PHACN</name>
<accession>A0AAN9M1Z4</accession>
<keyword evidence="3" id="KW-0175">Coiled coil</keyword>
<keyword evidence="4" id="KW-0539">Nucleus</keyword>
<evidence type="ECO:0000313" key="9">
    <source>
        <dbReference type="Proteomes" id="UP001374584"/>
    </source>
</evidence>
<dbReference type="GO" id="GO:0006364">
    <property type="term" value="P:rRNA processing"/>
    <property type="evidence" value="ECO:0007669"/>
    <property type="project" value="InterPro"/>
</dbReference>
<organism evidence="8 9">
    <name type="scientific">Phaseolus coccineus</name>
    <name type="common">Scarlet runner bean</name>
    <name type="synonym">Phaseolus multiflorus</name>
    <dbReference type="NCBI Taxonomy" id="3886"/>
    <lineage>
        <taxon>Eukaryota</taxon>
        <taxon>Viridiplantae</taxon>
        <taxon>Streptophyta</taxon>
        <taxon>Embryophyta</taxon>
        <taxon>Tracheophyta</taxon>
        <taxon>Spermatophyta</taxon>
        <taxon>Magnoliopsida</taxon>
        <taxon>eudicotyledons</taxon>
        <taxon>Gunneridae</taxon>
        <taxon>Pentapetalae</taxon>
        <taxon>rosids</taxon>
        <taxon>fabids</taxon>
        <taxon>Fabales</taxon>
        <taxon>Fabaceae</taxon>
        <taxon>Papilionoideae</taxon>
        <taxon>50 kb inversion clade</taxon>
        <taxon>NPAAA clade</taxon>
        <taxon>indigoferoid/millettioid clade</taxon>
        <taxon>Phaseoleae</taxon>
        <taxon>Phaseolus</taxon>
    </lineage>
</organism>
<feature type="compositionally biased region" description="Acidic residues" evidence="5">
    <location>
        <begin position="308"/>
        <end position="320"/>
    </location>
</feature>
<protein>
    <recommendedName>
        <fullName evidence="10">NUC153 domain-containing protein</fullName>
    </recommendedName>
</protein>
<comment type="similarity">
    <text evidence="2">Belongs to the ESF1 family.</text>
</comment>
<keyword evidence="9" id="KW-1185">Reference proteome</keyword>
<feature type="region of interest" description="Disordered" evidence="5">
    <location>
        <begin position="532"/>
        <end position="762"/>
    </location>
</feature>
<feature type="compositionally biased region" description="Acidic residues" evidence="5">
    <location>
        <begin position="211"/>
        <end position="240"/>
    </location>
</feature>
<dbReference type="AlphaFoldDB" id="A0AAN9M1Z4"/>
<evidence type="ECO:0000256" key="5">
    <source>
        <dbReference type="SAM" id="MobiDB-lite"/>
    </source>
</evidence>
<sequence>MEESVAALYARATCYNGHHQHRRKARNPIAGSGPLLSPVHLLRRSFSPFHHIIDSIMGSKNANEKNRKDKRKKVKDNLSSKHSAPSDGKVINDPRFAKAHTDPRFREAPKRETKVAIDSRFNRMFTHKSFLPSSAPVDKRGKAKNKPTSQLGSMRHYYKIDEKETEQSSDEEEEIEEELVKANNRLKPKSDKDSELEETSESESSAKSEETSESESATDTDTDQGADEDVYEEEESDVQEDIAEIEKETHRLAVVNMDWRFVKAVDLYALLCSFLPPNGLIKSVAIYPSEFGLQRMKEEEVRGPIGLFDDEDDNSDEDNNNDGIDNEKLRAYEKSRMRYYFAVVECNSITTADYIYKECDGVEFMQTSNALDLRFIPDDMEFKHPPQDVATEVPANYECNDFYSRALQHSEVTLTWEDDEPLRAKILNRNLNDEQLAQMELKELLNSDESESDDSKDNRETDDQHDKMENKQAKYRALLQSGDDSDGGDEHDNIQDMEVTFNTGLEDLSKHILEKKDKKSETVWDAYLRKKREKKKARKNKAKYSSDDDSDDTDQEATEEADDFFIEEPAVKKRKKTQNTEDEEHKPQDNVSKEELELLLADDKGTDTGLKGYNLKFKKGKGKRRENAFDEEKIPSNAFDDPRFSALFSSNYAIDPTDPQFKRSATYARQLAQKQQKDSADPPAEREPTKPKGMQLSSDDSGMMKEGEEKALDASMSKKDKYEISSLVKSIKMKAKQVQLPSDSKTRKEEKSHIKGTKKKRQ</sequence>
<evidence type="ECO:0000256" key="3">
    <source>
        <dbReference type="ARBA" id="ARBA00023054"/>
    </source>
</evidence>
<dbReference type="PANTHER" id="PTHR12202:SF0">
    <property type="entry name" value="ESF1 HOMOLOG"/>
    <property type="match status" value="1"/>
</dbReference>
<feature type="compositionally biased region" description="Acidic residues" evidence="5">
    <location>
        <begin position="167"/>
        <end position="177"/>
    </location>
</feature>
<gene>
    <name evidence="8" type="ORF">VNO80_20833</name>
</gene>
<proteinExistence type="inferred from homology"/>
<feature type="region of interest" description="Disordered" evidence="5">
    <location>
        <begin position="444"/>
        <end position="470"/>
    </location>
</feature>
<comment type="caution">
    <text evidence="8">The sequence shown here is derived from an EMBL/GenBank/DDBJ whole genome shotgun (WGS) entry which is preliminary data.</text>
</comment>
<feature type="compositionally biased region" description="Basic and acidic residues" evidence="5">
    <location>
        <begin position="744"/>
        <end position="753"/>
    </location>
</feature>
<feature type="region of interest" description="Disordered" evidence="5">
    <location>
        <begin position="57"/>
        <end position="114"/>
    </location>
</feature>
<dbReference type="PANTHER" id="PTHR12202">
    <property type="entry name" value="ESF1 HOMOLOG"/>
    <property type="match status" value="1"/>
</dbReference>
<feature type="domain" description="NUC153" evidence="6">
    <location>
        <begin position="641"/>
        <end position="663"/>
    </location>
</feature>
<feature type="compositionally biased region" description="Basic and acidic residues" evidence="5">
    <location>
        <begin position="583"/>
        <end position="606"/>
    </location>
</feature>
<feature type="region of interest" description="Disordered" evidence="5">
    <location>
        <begin position="305"/>
        <end position="325"/>
    </location>
</feature>
<evidence type="ECO:0000313" key="8">
    <source>
        <dbReference type="EMBL" id="KAK7346317.1"/>
    </source>
</evidence>
<feature type="compositionally biased region" description="Basic residues" evidence="5">
    <location>
        <begin position="532"/>
        <end position="542"/>
    </location>
</feature>
<reference evidence="8 9" key="1">
    <citation type="submission" date="2024-01" db="EMBL/GenBank/DDBJ databases">
        <title>The genomes of 5 underutilized Papilionoideae crops provide insights into root nodulation and disease resistanc.</title>
        <authorList>
            <person name="Jiang F."/>
        </authorList>
    </citation>
    <scope>NUCLEOTIDE SEQUENCE [LARGE SCALE GENOMIC DNA]</scope>
    <source>
        <strain evidence="8">JINMINGXINNONG_FW02</strain>
        <tissue evidence="8">Leaves</tissue>
    </source>
</reference>
<dbReference type="GO" id="GO:0003723">
    <property type="term" value="F:RNA binding"/>
    <property type="evidence" value="ECO:0007669"/>
    <property type="project" value="TreeGrafter"/>
</dbReference>
<evidence type="ECO:0008006" key="10">
    <source>
        <dbReference type="Google" id="ProtNLM"/>
    </source>
</evidence>
<dbReference type="Pfam" id="PF25121">
    <property type="entry name" value="RRM_ESF1"/>
    <property type="match status" value="1"/>
</dbReference>
<feature type="compositionally biased region" description="Basic and acidic residues" evidence="5">
    <location>
        <begin position="675"/>
        <end position="690"/>
    </location>
</feature>
<comment type="subcellular location">
    <subcellularLocation>
        <location evidence="1">Nucleus</location>
        <location evidence="1">Nucleolus</location>
    </subcellularLocation>
</comment>
<evidence type="ECO:0000256" key="2">
    <source>
        <dbReference type="ARBA" id="ARBA00009087"/>
    </source>
</evidence>
<dbReference type="EMBL" id="JAYMYR010000008">
    <property type="protein sequence ID" value="KAK7346317.1"/>
    <property type="molecule type" value="Genomic_DNA"/>
</dbReference>
<dbReference type="InterPro" id="IPR056750">
    <property type="entry name" value="RRM_ESF1"/>
</dbReference>
<feature type="compositionally biased region" description="Basic and acidic residues" evidence="5">
    <location>
        <begin position="625"/>
        <end position="634"/>
    </location>
</feature>
<dbReference type="Proteomes" id="UP001374584">
    <property type="component" value="Unassembled WGS sequence"/>
</dbReference>
<feature type="compositionally biased region" description="Basic and acidic residues" evidence="5">
    <location>
        <begin position="453"/>
        <end position="470"/>
    </location>
</feature>
<dbReference type="GO" id="GO:0005730">
    <property type="term" value="C:nucleolus"/>
    <property type="evidence" value="ECO:0007669"/>
    <property type="project" value="UniProtKB-SubCell"/>
</dbReference>
<dbReference type="Pfam" id="PF08159">
    <property type="entry name" value="NUC153"/>
    <property type="match status" value="1"/>
</dbReference>
<evidence type="ECO:0000256" key="4">
    <source>
        <dbReference type="ARBA" id="ARBA00023242"/>
    </source>
</evidence>